<evidence type="ECO:0000256" key="8">
    <source>
        <dbReference type="SAM" id="Phobius"/>
    </source>
</evidence>
<feature type="transmembrane region" description="Helical" evidence="8">
    <location>
        <begin position="125"/>
        <end position="147"/>
    </location>
</feature>
<feature type="domain" description="Cytochrome b561" evidence="10">
    <location>
        <begin position="55"/>
        <end position="184"/>
    </location>
</feature>
<evidence type="ECO:0000256" key="5">
    <source>
        <dbReference type="ARBA" id="ARBA00022989"/>
    </source>
</evidence>
<feature type="transmembrane region" description="Helical" evidence="8">
    <location>
        <begin position="167"/>
        <end position="184"/>
    </location>
</feature>
<feature type="transmembrane region" description="Helical" evidence="8">
    <location>
        <begin position="54"/>
        <end position="73"/>
    </location>
</feature>
<keyword evidence="12" id="KW-1185">Reference proteome</keyword>
<keyword evidence="2" id="KW-0813">Transport</keyword>
<keyword evidence="5 8" id="KW-1133">Transmembrane helix</keyword>
<evidence type="ECO:0000256" key="3">
    <source>
        <dbReference type="ARBA" id="ARBA00022692"/>
    </source>
</evidence>
<keyword evidence="4" id="KW-0249">Electron transport</keyword>
<accession>A0A0N0NP27</accession>
<dbReference type="AlphaFoldDB" id="A0A0N0NP27"/>
<gene>
    <name evidence="11" type="ORF">AB675_5609</name>
</gene>
<evidence type="ECO:0000256" key="4">
    <source>
        <dbReference type="ARBA" id="ARBA00022982"/>
    </source>
</evidence>
<keyword evidence="6 8" id="KW-0472">Membrane</keyword>
<dbReference type="SMART" id="SM00665">
    <property type="entry name" value="B561"/>
    <property type="match status" value="1"/>
</dbReference>
<feature type="transmembrane region" description="Helical" evidence="8">
    <location>
        <begin position="94"/>
        <end position="113"/>
    </location>
</feature>
<evidence type="ECO:0000256" key="2">
    <source>
        <dbReference type="ARBA" id="ARBA00022448"/>
    </source>
</evidence>
<keyword evidence="9" id="KW-0732">Signal</keyword>
<evidence type="ECO:0000313" key="11">
    <source>
        <dbReference type="EMBL" id="KPI42059.1"/>
    </source>
</evidence>
<dbReference type="PANTHER" id="PTHR47797">
    <property type="entry name" value="DEHYDROGENASE, PUTATIVE (AFU_ORTHOLOGUE AFUA_8G05805)-RELATED"/>
    <property type="match status" value="1"/>
</dbReference>
<feature type="signal peptide" evidence="9">
    <location>
        <begin position="1"/>
        <end position="25"/>
    </location>
</feature>
<evidence type="ECO:0000256" key="9">
    <source>
        <dbReference type="SAM" id="SignalP"/>
    </source>
</evidence>
<dbReference type="InterPro" id="IPR006593">
    <property type="entry name" value="Cyt_b561/ferric_Rdtase_TM"/>
</dbReference>
<dbReference type="Gene3D" id="1.20.120.1770">
    <property type="match status" value="1"/>
</dbReference>
<evidence type="ECO:0000313" key="12">
    <source>
        <dbReference type="Proteomes" id="UP000038010"/>
    </source>
</evidence>
<dbReference type="GO" id="GO:0016020">
    <property type="term" value="C:membrane"/>
    <property type="evidence" value="ECO:0007669"/>
    <property type="project" value="UniProtKB-SubCell"/>
</dbReference>
<protein>
    <recommendedName>
        <fullName evidence="10">Cytochrome b561 domain-containing protein</fullName>
    </recommendedName>
</protein>
<evidence type="ECO:0000256" key="7">
    <source>
        <dbReference type="SAM" id="MobiDB-lite"/>
    </source>
</evidence>
<dbReference type="EMBL" id="LFJN01000008">
    <property type="protein sequence ID" value="KPI42059.1"/>
    <property type="molecule type" value="Genomic_DNA"/>
</dbReference>
<comment type="caution">
    <text evidence="11">The sequence shown here is derived from an EMBL/GenBank/DDBJ whole genome shotgun (WGS) entry which is preliminary data.</text>
</comment>
<dbReference type="PANTHER" id="PTHR47797:SF1">
    <property type="entry name" value="CYTOCHROME B561 DOMAIN-CONTAINING PROTEIN-RELATED"/>
    <property type="match status" value="1"/>
</dbReference>
<sequence length="281" mass="30989">MPTLTSTLLMLTTVLLCPYTPLAAADPSPDLHTFPLEPRQAFDDSYKIYLRKRNGHACIMSIVFLVLFPLGAIAPHLPLNGVVRRVITRVHAPIQILGLCMMIGAMGLGIDIARNDLHYINPVKAHVALGLLTTSMIIAVQPALGLVHHVRYGRKGKSSGFKYVHRWVGRCGIVMGWVNSWLGFRLVGWEFVKDHSVVRNAVVMGVLGAVWFGLVGWDGWRRHVMGRSGLREVSTPWARRWASGSGVGDNAEKVVSGSPAGSERRLPDVGVSYWGEENRRV</sequence>
<dbReference type="RefSeq" id="XP_018002022.1">
    <property type="nucleotide sequence ID" value="XM_018145835.1"/>
</dbReference>
<name>A0A0N0NP27_9EURO</name>
<organism evidence="11 12">
    <name type="scientific">Cyphellophora attinorum</name>
    <dbReference type="NCBI Taxonomy" id="1664694"/>
    <lineage>
        <taxon>Eukaryota</taxon>
        <taxon>Fungi</taxon>
        <taxon>Dikarya</taxon>
        <taxon>Ascomycota</taxon>
        <taxon>Pezizomycotina</taxon>
        <taxon>Eurotiomycetes</taxon>
        <taxon>Chaetothyriomycetidae</taxon>
        <taxon>Chaetothyriales</taxon>
        <taxon>Cyphellophoraceae</taxon>
        <taxon>Cyphellophora</taxon>
    </lineage>
</organism>
<dbReference type="OrthoDB" id="19261at2759"/>
<reference evidence="11 12" key="1">
    <citation type="submission" date="2015-06" db="EMBL/GenBank/DDBJ databases">
        <title>Draft genome of the ant-associated black yeast Phialophora attae CBS 131958.</title>
        <authorList>
            <person name="Moreno L.F."/>
            <person name="Stielow B.J."/>
            <person name="de Hoog S."/>
            <person name="Vicente V.A."/>
            <person name="Weiss V.A."/>
            <person name="de Vries M."/>
            <person name="Cruz L.M."/>
            <person name="Souza E.M."/>
        </authorList>
    </citation>
    <scope>NUCLEOTIDE SEQUENCE [LARGE SCALE GENOMIC DNA]</scope>
    <source>
        <strain evidence="11 12">CBS 131958</strain>
    </source>
</reference>
<feature type="chain" id="PRO_5005856940" description="Cytochrome b561 domain-containing protein" evidence="9">
    <location>
        <begin position="26"/>
        <end position="281"/>
    </location>
</feature>
<dbReference type="GeneID" id="28737715"/>
<feature type="region of interest" description="Disordered" evidence="7">
    <location>
        <begin position="244"/>
        <end position="263"/>
    </location>
</feature>
<evidence type="ECO:0000259" key="10">
    <source>
        <dbReference type="SMART" id="SM00665"/>
    </source>
</evidence>
<comment type="subcellular location">
    <subcellularLocation>
        <location evidence="1">Membrane</location>
    </subcellularLocation>
</comment>
<proteinExistence type="predicted"/>
<evidence type="ECO:0000256" key="6">
    <source>
        <dbReference type="ARBA" id="ARBA00023136"/>
    </source>
</evidence>
<feature type="transmembrane region" description="Helical" evidence="8">
    <location>
        <begin position="196"/>
        <end position="217"/>
    </location>
</feature>
<evidence type="ECO:0000256" key="1">
    <source>
        <dbReference type="ARBA" id="ARBA00004370"/>
    </source>
</evidence>
<dbReference type="Pfam" id="PF03188">
    <property type="entry name" value="Cytochrom_B561"/>
    <property type="match status" value="1"/>
</dbReference>
<dbReference type="VEuPathDB" id="FungiDB:AB675_5609"/>
<dbReference type="STRING" id="1664694.A0A0N0NP27"/>
<dbReference type="Proteomes" id="UP000038010">
    <property type="component" value="Unassembled WGS sequence"/>
</dbReference>
<keyword evidence="3 8" id="KW-0812">Transmembrane</keyword>
<dbReference type="CDD" id="cd08760">
    <property type="entry name" value="Cyt_b561_FRRS1_like"/>
    <property type="match status" value="1"/>
</dbReference>